<dbReference type="InterPro" id="IPR039261">
    <property type="entry name" value="FNR_nucleotide-bd"/>
</dbReference>
<evidence type="ECO:0000259" key="9">
    <source>
        <dbReference type="PROSITE" id="PS51085"/>
    </source>
</evidence>
<dbReference type="SUPFAM" id="SSF52343">
    <property type="entry name" value="Ferredoxin reductase-like, C-terminal NADP-linked domain"/>
    <property type="match status" value="1"/>
</dbReference>
<keyword evidence="7" id="KW-0408">Iron</keyword>
<dbReference type="PROSITE" id="PS00197">
    <property type="entry name" value="2FE2S_FER_1"/>
    <property type="match status" value="1"/>
</dbReference>
<dbReference type="InterPro" id="IPR050415">
    <property type="entry name" value="MRET"/>
</dbReference>
<dbReference type="AlphaFoldDB" id="A0A1J5RQG0"/>
<evidence type="ECO:0000256" key="5">
    <source>
        <dbReference type="ARBA" id="ARBA00022723"/>
    </source>
</evidence>
<dbReference type="CDD" id="cd06185">
    <property type="entry name" value="PDR_like"/>
    <property type="match status" value="1"/>
</dbReference>
<evidence type="ECO:0000256" key="3">
    <source>
        <dbReference type="ARBA" id="ARBA00022643"/>
    </source>
</evidence>
<dbReference type="SUPFAM" id="SSF63380">
    <property type="entry name" value="Riboflavin synthase domain-like"/>
    <property type="match status" value="1"/>
</dbReference>
<evidence type="ECO:0000259" key="10">
    <source>
        <dbReference type="PROSITE" id="PS51384"/>
    </source>
</evidence>
<dbReference type="PROSITE" id="PS51384">
    <property type="entry name" value="FAD_FR"/>
    <property type="match status" value="1"/>
</dbReference>
<dbReference type="EC" id="1.-.-.-" evidence="11"/>
<reference evidence="11" key="1">
    <citation type="submission" date="2016-10" db="EMBL/GenBank/DDBJ databases">
        <title>Sequence of Gallionella enrichment culture.</title>
        <authorList>
            <person name="Poehlein A."/>
            <person name="Muehling M."/>
            <person name="Daniel R."/>
        </authorList>
    </citation>
    <scope>NUCLEOTIDE SEQUENCE</scope>
</reference>
<feature type="domain" description="2Fe-2S ferredoxin-type" evidence="9">
    <location>
        <begin position="231"/>
        <end position="316"/>
    </location>
</feature>
<dbReference type="InterPro" id="IPR006058">
    <property type="entry name" value="2Fe2S_fd_BS"/>
</dbReference>
<dbReference type="PRINTS" id="PR00409">
    <property type="entry name" value="PHDIOXRDTASE"/>
</dbReference>
<dbReference type="GO" id="GO:0046872">
    <property type="term" value="F:metal ion binding"/>
    <property type="evidence" value="ECO:0007669"/>
    <property type="project" value="UniProtKB-KW"/>
</dbReference>
<feature type="domain" description="FAD-binding FR-type" evidence="10">
    <location>
        <begin position="4"/>
        <end position="109"/>
    </location>
</feature>
<keyword evidence="11" id="KW-0223">Dioxygenase</keyword>
<gene>
    <name evidence="11" type="primary">pobB</name>
    <name evidence="11" type="ORF">GALL_198240</name>
</gene>
<keyword evidence="8" id="KW-0411">Iron-sulfur</keyword>
<dbReference type="InterPro" id="IPR036010">
    <property type="entry name" value="2Fe-2S_ferredoxin-like_sf"/>
</dbReference>
<dbReference type="PANTHER" id="PTHR47354">
    <property type="entry name" value="NADH OXIDOREDUCTASE HCR"/>
    <property type="match status" value="1"/>
</dbReference>
<dbReference type="Gene3D" id="3.40.50.80">
    <property type="entry name" value="Nucleotide-binding domain of ferredoxin-NADP reductase (FNR) module"/>
    <property type="match status" value="1"/>
</dbReference>
<keyword evidence="3" id="KW-0288">FMN</keyword>
<dbReference type="Pfam" id="PF00111">
    <property type="entry name" value="Fer2"/>
    <property type="match status" value="1"/>
</dbReference>
<evidence type="ECO:0000256" key="1">
    <source>
        <dbReference type="ARBA" id="ARBA00001917"/>
    </source>
</evidence>
<dbReference type="Gene3D" id="2.40.30.10">
    <property type="entry name" value="Translation factors"/>
    <property type="match status" value="1"/>
</dbReference>
<proteinExistence type="predicted"/>
<dbReference type="InterPro" id="IPR017938">
    <property type="entry name" value="Riboflavin_synthase-like_b-brl"/>
</dbReference>
<keyword evidence="2" id="KW-0285">Flavoprotein</keyword>
<comment type="caution">
    <text evidence="11">The sequence shown here is derived from an EMBL/GenBank/DDBJ whole genome shotgun (WGS) entry which is preliminary data.</text>
</comment>
<dbReference type="EMBL" id="MLJW01000122">
    <property type="protein sequence ID" value="OIQ98230.1"/>
    <property type="molecule type" value="Genomic_DNA"/>
</dbReference>
<accession>A0A1J5RQG0</accession>
<comment type="cofactor">
    <cofactor evidence="1">
        <name>FMN</name>
        <dbReference type="ChEBI" id="CHEBI:58210"/>
    </cofactor>
</comment>
<protein>
    <submittedName>
        <fullName evidence="11">Phenoxybenzoate dioxygenase subunit beta</fullName>
        <ecNumber evidence="11">1.-.-.-</ecNumber>
    </submittedName>
</protein>
<evidence type="ECO:0000256" key="7">
    <source>
        <dbReference type="ARBA" id="ARBA00023004"/>
    </source>
</evidence>
<dbReference type="InterPro" id="IPR054582">
    <property type="entry name" value="DmmA-like_N"/>
</dbReference>
<dbReference type="PROSITE" id="PS51085">
    <property type="entry name" value="2FE2S_FER_2"/>
    <property type="match status" value="1"/>
</dbReference>
<dbReference type="InterPro" id="IPR001041">
    <property type="entry name" value="2Fe-2S_ferredoxin-type"/>
</dbReference>
<name>A0A1J5RQG0_9ZZZZ</name>
<keyword evidence="5" id="KW-0479">Metal-binding</keyword>
<dbReference type="GO" id="GO:0051537">
    <property type="term" value="F:2 iron, 2 sulfur cluster binding"/>
    <property type="evidence" value="ECO:0007669"/>
    <property type="project" value="UniProtKB-KW"/>
</dbReference>
<evidence type="ECO:0000313" key="11">
    <source>
        <dbReference type="EMBL" id="OIQ98230.1"/>
    </source>
</evidence>
<dbReference type="InterPro" id="IPR012675">
    <property type="entry name" value="Beta-grasp_dom_sf"/>
</dbReference>
<evidence type="ECO:0000256" key="4">
    <source>
        <dbReference type="ARBA" id="ARBA00022714"/>
    </source>
</evidence>
<keyword evidence="6 11" id="KW-0560">Oxidoreductase</keyword>
<dbReference type="Pfam" id="PF22290">
    <property type="entry name" value="DmmA-like_N"/>
    <property type="match status" value="1"/>
</dbReference>
<organism evidence="11">
    <name type="scientific">mine drainage metagenome</name>
    <dbReference type="NCBI Taxonomy" id="410659"/>
    <lineage>
        <taxon>unclassified sequences</taxon>
        <taxon>metagenomes</taxon>
        <taxon>ecological metagenomes</taxon>
    </lineage>
</organism>
<evidence type="ECO:0000256" key="6">
    <source>
        <dbReference type="ARBA" id="ARBA00023002"/>
    </source>
</evidence>
<dbReference type="PANTHER" id="PTHR47354:SF1">
    <property type="entry name" value="CARNITINE MONOOXYGENASE REDUCTASE SUBUNIT"/>
    <property type="match status" value="1"/>
</dbReference>
<evidence type="ECO:0000256" key="2">
    <source>
        <dbReference type="ARBA" id="ARBA00022630"/>
    </source>
</evidence>
<dbReference type="GO" id="GO:0051213">
    <property type="term" value="F:dioxygenase activity"/>
    <property type="evidence" value="ECO:0007669"/>
    <property type="project" value="UniProtKB-KW"/>
</dbReference>
<dbReference type="InterPro" id="IPR017927">
    <property type="entry name" value="FAD-bd_FR_type"/>
</dbReference>
<dbReference type="Gene3D" id="3.10.20.30">
    <property type="match status" value="1"/>
</dbReference>
<dbReference type="CDD" id="cd00207">
    <property type="entry name" value="fer2"/>
    <property type="match status" value="1"/>
</dbReference>
<sequence length="316" mass="34298">MAPAGPLTMRITAIRQSAPDIRIFDLVSASGDELPAFSAGSHVQVILPLEGRVLRNAYSLACSPLQRQHYRIAVRRQAQSRGGSAYLHAHTCVDDLLQLSLPSNLFPIDRMAARHLLIAGGIGITPFLGYVADLADQNANFELHYAFRSTENAAFLDELTLHGLSRFHSYDSARGARLNPTHLLAEQPLGTHVYVCGPTGLTQEVITVARDLGWPESHIHSEGFTAPAPGEAFSVYCARSQRNLQVPEDQSLLEALEVAGVDIPNLCRGGVCGQCETEVLDGIVEHRDSYLASNERANKIMPCVSRARGASLVLNL</sequence>
<dbReference type="SUPFAM" id="SSF54292">
    <property type="entry name" value="2Fe-2S ferredoxin-like"/>
    <property type="match status" value="1"/>
</dbReference>
<evidence type="ECO:0000256" key="8">
    <source>
        <dbReference type="ARBA" id="ARBA00023014"/>
    </source>
</evidence>
<keyword evidence="4" id="KW-0001">2Fe-2S</keyword>